<dbReference type="InterPro" id="IPR043519">
    <property type="entry name" value="NT_sf"/>
</dbReference>
<keyword evidence="2" id="KW-0808">Transferase</keyword>
<keyword evidence="5" id="KW-0547">Nucleotide-binding</keyword>
<evidence type="ECO:0000313" key="10">
    <source>
        <dbReference type="Proteomes" id="UP000177913"/>
    </source>
</evidence>
<dbReference type="Gene3D" id="3.30.460.10">
    <property type="entry name" value="Beta Polymerase, domain 2"/>
    <property type="match status" value="1"/>
</dbReference>
<evidence type="ECO:0000256" key="4">
    <source>
        <dbReference type="ARBA" id="ARBA00022723"/>
    </source>
</evidence>
<name>A0A1F7H1X9_9BACT</name>
<keyword evidence="3" id="KW-0548">Nucleotidyltransferase</keyword>
<evidence type="ECO:0000256" key="1">
    <source>
        <dbReference type="ARBA" id="ARBA00001946"/>
    </source>
</evidence>
<accession>A0A1F7H1X9</accession>
<dbReference type="GO" id="GO:0005524">
    <property type="term" value="F:ATP binding"/>
    <property type="evidence" value="ECO:0007669"/>
    <property type="project" value="UniProtKB-KW"/>
</dbReference>
<dbReference type="Pfam" id="PF18765">
    <property type="entry name" value="Polbeta"/>
    <property type="match status" value="1"/>
</dbReference>
<dbReference type="GO" id="GO:0016779">
    <property type="term" value="F:nucleotidyltransferase activity"/>
    <property type="evidence" value="ECO:0007669"/>
    <property type="project" value="UniProtKB-KW"/>
</dbReference>
<dbReference type="EMBL" id="MFZO01000019">
    <property type="protein sequence ID" value="OGK25053.1"/>
    <property type="molecule type" value="Genomic_DNA"/>
</dbReference>
<dbReference type="CDD" id="cd05403">
    <property type="entry name" value="NT_KNTase_like"/>
    <property type="match status" value="1"/>
</dbReference>
<organism evidence="9 10">
    <name type="scientific">Candidatus Roizmanbacteria bacterium RIFCSPHIGHO2_02_FULL_38_11</name>
    <dbReference type="NCBI Taxonomy" id="1802039"/>
    <lineage>
        <taxon>Bacteria</taxon>
        <taxon>Candidatus Roizmaniibacteriota</taxon>
    </lineage>
</organism>
<dbReference type="InterPro" id="IPR052038">
    <property type="entry name" value="Type-VII_TA_antitoxin"/>
</dbReference>
<dbReference type="SUPFAM" id="SSF81301">
    <property type="entry name" value="Nucleotidyltransferase"/>
    <property type="match status" value="1"/>
</dbReference>
<feature type="domain" description="Polymerase beta nucleotidyltransferase" evidence="8">
    <location>
        <begin position="6"/>
        <end position="92"/>
    </location>
</feature>
<dbReference type="PANTHER" id="PTHR33571">
    <property type="entry name" value="SSL8005 PROTEIN"/>
    <property type="match status" value="1"/>
</dbReference>
<comment type="caution">
    <text evidence="9">The sequence shown here is derived from an EMBL/GenBank/DDBJ whole genome shotgun (WGS) entry which is preliminary data.</text>
</comment>
<evidence type="ECO:0000256" key="7">
    <source>
        <dbReference type="ARBA" id="ARBA00022842"/>
    </source>
</evidence>
<keyword evidence="4" id="KW-0479">Metal-binding</keyword>
<dbReference type="PANTHER" id="PTHR33571:SF14">
    <property type="entry name" value="PROTEIN ADENYLYLTRANSFERASE MJ0435-RELATED"/>
    <property type="match status" value="1"/>
</dbReference>
<evidence type="ECO:0000259" key="8">
    <source>
        <dbReference type="Pfam" id="PF18765"/>
    </source>
</evidence>
<dbReference type="GO" id="GO:0046872">
    <property type="term" value="F:metal ion binding"/>
    <property type="evidence" value="ECO:0007669"/>
    <property type="project" value="UniProtKB-KW"/>
</dbReference>
<comment type="cofactor">
    <cofactor evidence="1">
        <name>Mg(2+)</name>
        <dbReference type="ChEBI" id="CHEBI:18420"/>
    </cofactor>
</comment>
<evidence type="ECO:0000256" key="3">
    <source>
        <dbReference type="ARBA" id="ARBA00022695"/>
    </source>
</evidence>
<evidence type="ECO:0000313" key="9">
    <source>
        <dbReference type="EMBL" id="OGK25053.1"/>
    </source>
</evidence>
<sequence>MQDIKKKIVPVLKKYGVIKASIFGSLARGDFNKRSDIDILVTLKEESDLFDFIGLKQELEEKLRRKVDLVESSAIKTRLKNYILSHQSPIYNA</sequence>
<keyword evidence="6" id="KW-0067">ATP-binding</keyword>
<reference evidence="9 10" key="1">
    <citation type="journal article" date="2016" name="Nat. Commun.">
        <title>Thousands of microbial genomes shed light on interconnected biogeochemical processes in an aquifer system.</title>
        <authorList>
            <person name="Anantharaman K."/>
            <person name="Brown C.T."/>
            <person name="Hug L.A."/>
            <person name="Sharon I."/>
            <person name="Castelle C.J."/>
            <person name="Probst A.J."/>
            <person name="Thomas B.C."/>
            <person name="Singh A."/>
            <person name="Wilkins M.J."/>
            <person name="Karaoz U."/>
            <person name="Brodie E.L."/>
            <person name="Williams K.H."/>
            <person name="Hubbard S.S."/>
            <person name="Banfield J.F."/>
        </authorList>
    </citation>
    <scope>NUCLEOTIDE SEQUENCE [LARGE SCALE GENOMIC DNA]</scope>
</reference>
<gene>
    <name evidence="9" type="ORF">A3C25_03280</name>
</gene>
<evidence type="ECO:0000256" key="6">
    <source>
        <dbReference type="ARBA" id="ARBA00022840"/>
    </source>
</evidence>
<dbReference type="AlphaFoldDB" id="A0A1F7H1X9"/>
<dbReference type="InterPro" id="IPR041633">
    <property type="entry name" value="Polbeta"/>
</dbReference>
<evidence type="ECO:0000256" key="5">
    <source>
        <dbReference type="ARBA" id="ARBA00022741"/>
    </source>
</evidence>
<keyword evidence="7" id="KW-0460">Magnesium</keyword>
<dbReference type="Proteomes" id="UP000177913">
    <property type="component" value="Unassembled WGS sequence"/>
</dbReference>
<protein>
    <recommendedName>
        <fullName evidence="8">Polymerase beta nucleotidyltransferase domain-containing protein</fullName>
    </recommendedName>
</protein>
<evidence type="ECO:0000256" key="2">
    <source>
        <dbReference type="ARBA" id="ARBA00022679"/>
    </source>
</evidence>
<proteinExistence type="predicted"/>